<dbReference type="GO" id="GO:0006355">
    <property type="term" value="P:regulation of DNA-templated transcription"/>
    <property type="evidence" value="ECO:0007669"/>
    <property type="project" value="UniProtKB-UniRule"/>
</dbReference>
<protein>
    <recommendedName>
        <fullName evidence="1">Glycine cleavage system transcriptional repressor</fullName>
    </recommendedName>
</protein>
<comment type="subcellular location">
    <subcellularLocation>
        <location evidence="1">Cytoplasm</location>
    </subcellularLocation>
</comment>
<name>A0AA48HVL3_9ALTE</name>
<proteinExistence type="predicted"/>
<evidence type="ECO:0000313" key="3">
    <source>
        <dbReference type="Proteomes" id="UP001333710"/>
    </source>
</evidence>
<dbReference type="InterPro" id="IPR016867">
    <property type="entry name" value="GcvR"/>
</dbReference>
<dbReference type="PIRSF" id="PIRSF028103">
    <property type="entry name" value="GcvR"/>
    <property type="match status" value="1"/>
</dbReference>
<dbReference type="PANTHER" id="PTHR34875">
    <property type="entry name" value="UPF0237 PROTEIN MJ1558"/>
    <property type="match status" value="1"/>
</dbReference>
<keyword evidence="1" id="KW-0804">Transcription</keyword>
<dbReference type="InterPro" id="IPR045865">
    <property type="entry name" value="ACT-like_dom_sf"/>
</dbReference>
<gene>
    <name evidence="2" type="ORF">MACH26_21940</name>
</gene>
<dbReference type="PANTHER" id="PTHR34875:SF5">
    <property type="entry name" value="GLYCINE CLEAVAGE SYSTEM TRANSCRIPTIONAL REPRESSOR"/>
    <property type="match status" value="1"/>
</dbReference>
<keyword evidence="3" id="KW-1185">Reference proteome</keyword>
<evidence type="ECO:0000313" key="2">
    <source>
        <dbReference type="EMBL" id="BDX06673.1"/>
    </source>
</evidence>
<dbReference type="Pfam" id="PF13740">
    <property type="entry name" value="ACT_6"/>
    <property type="match status" value="1"/>
</dbReference>
<dbReference type="RefSeq" id="WP_338292679.1">
    <property type="nucleotide sequence ID" value="NZ_AP027272.1"/>
</dbReference>
<keyword evidence="1" id="KW-0678">Repressor</keyword>
<dbReference type="KEGG" id="pmaw:MACH26_21940"/>
<dbReference type="AlphaFoldDB" id="A0AA48HVL3"/>
<dbReference type="InterPro" id="IPR050990">
    <property type="entry name" value="UPF0237/GcvR_regulator"/>
</dbReference>
<accession>A0AA48HVL3</accession>
<keyword evidence="1" id="KW-0963">Cytoplasm</keyword>
<dbReference type="GO" id="GO:0005737">
    <property type="term" value="C:cytoplasm"/>
    <property type="evidence" value="ECO:0007669"/>
    <property type="project" value="UniProtKB-SubCell"/>
</dbReference>
<evidence type="ECO:0000256" key="1">
    <source>
        <dbReference type="PIRNR" id="PIRNR028103"/>
    </source>
</evidence>
<organism evidence="2 3">
    <name type="scientific">Planctobacterium marinum</name>
    <dbReference type="NCBI Taxonomy" id="1631968"/>
    <lineage>
        <taxon>Bacteria</taxon>
        <taxon>Pseudomonadati</taxon>
        <taxon>Pseudomonadota</taxon>
        <taxon>Gammaproteobacteria</taxon>
        <taxon>Alteromonadales</taxon>
        <taxon>Alteromonadaceae</taxon>
        <taxon>Planctobacterium</taxon>
    </lineage>
</organism>
<dbReference type="Gene3D" id="3.30.70.260">
    <property type="match status" value="2"/>
</dbReference>
<dbReference type="EMBL" id="AP027272">
    <property type="protein sequence ID" value="BDX06673.1"/>
    <property type="molecule type" value="Genomic_DNA"/>
</dbReference>
<dbReference type="SUPFAM" id="SSF55021">
    <property type="entry name" value="ACT-like"/>
    <property type="match status" value="2"/>
</dbReference>
<reference evidence="2" key="1">
    <citation type="submission" date="2023-01" db="EMBL/GenBank/DDBJ databases">
        <title>Complete genome sequence of Planctobacterium marinum strain Dej080120_11.</title>
        <authorList>
            <person name="Ueki S."/>
            <person name="Maruyama F."/>
        </authorList>
    </citation>
    <scope>NUCLEOTIDE SEQUENCE</scope>
    <source>
        <strain evidence="2">Dej080120_11</strain>
    </source>
</reference>
<dbReference type="Proteomes" id="UP001333710">
    <property type="component" value="Chromosome"/>
</dbReference>
<sequence length="174" mass="19526">MKHQLIVTFLGADKAGILGEIASLACSLNCNILDSRLAHYGQDFSFNMILEGSLPAITKAELNLPSLAHKLDLLCMVKRTKHHTKQHLVHLADVEFNGCDAVGIIKDMATLFTHHGIHINAFRQKTVEVTPEEVRVECKMVVSMPQELSIETIEPLYNDFIEQHNLQGSFKEKH</sequence>